<organism evidence="2 3">
    <name type="scientific">Embleya hyalina</name>
    <dbReference type="NCBI Taxonomy" id="516124"/>
    <lineage>
        <taxon>Bacteria</taxon>
        <taxon>Bacillati</taxon>
        <taxon>Actinomycetota</taxon>
        <taxon>Actinomycetes</taxon>
        <taxon>Kitasatosporales</taxon>
        <taxon>Streptomycetaceae</taxon>
        <taxon>Embleya</taxon>
    </lineage>
</organism>
<sequence>MPPERRIPPSIDDEVCGYCPSRLFAPGAFDVAPRPDRAWPWIRGEGRRVDARTGVGVCVHPHKVRLPVGRWGSEGRLPDLSGWDLAAEAEAAEADRAGGAPDGAALEVTPTPRRSAPRRAAPAEPTSAEPAPVEPAPPRERRRWWQRALPRPAGRSGRRSPCGPYAPSAAGPSLPDVPRDAGRLAEWMCEVVSGATPDTLADVLDAAERAAAGVHEPTVVVAALRRAMGSATSDSRVTVDPVSGSRDKVPSKITKS</sequence>
<protein>
    <submittedName>
        <fullName evidence="2">Uncharacterized protein</fullName>
    </submittedName>
</protein>
<reference evidence="2 3" key="1">
    <citation type="submission" date="2018-12" db="EMBL/GenBank/DDBJ databases">
        <title>Draft genome sequence of Embleya hyalina NBRC 13850T.</title>
        <authorList>
            <person name="Komaki H."/>
            <person name="Hosoyama A."/>
            <person name="Kimura A."/>
            <person name="Ichikawa N."/>
            <person name="Tamura T."/>
        </authorList>
    </citation>
    <scope>NUCLEOTIDE SEQUENCE [LARGE SCALE GENOMIC DNA]</scope>
    <source>
        <strain evidence="2 3">NBRC 13850</strain>
    </source>
</reference>
<dbReference type="OrthoDB" id="4309379at2"/>
<dbReference type="RefSeq" id="WP_126637662.1">
    <property type="nucleotide sequence ID" value="NZ_BIFH01000018.1"/>
</dbReference>
<keyword evidence="3" id="KW-1185">Reference proteome</keyword>
<feature type="compositionally biased region" description="Low complexity" evidence="1">
    <location>
        <begin position="146"/>
        <end position="155"/>
    </location>
</feature>
<name>A0A401YLS4_9ACTN</name>
<proteinExistence type="predicted"/>
<comment type="caution">
    <text evidence="2">The sequence shown here is derived from an EMBL/GenBank/DDBJ whole genome shotgun (WGS) entry which is preliminary data.</text>
</comment>
<gene>
    <name evidence="2" type="ORF">EHYA_03215</name>
</gene>
<accession>A0A401YLS4</accession>
<dbReference type="AlphaFoldDB" id="A0A401YLS4"/>
<dbReference type="EMBL" id="BIFH01000018">
    <property type="protein sequence ID" value="GCD95541.1"/>
    <property type="molecule type" value="Genomic_DNA"/>
</dbReference>
<feature type="compositionally biased region" description="Low complexity" evidence="1">
    <location>
        <begin position="97"/>
        <end position="131"/>
    </location>
</feature>
<evidence type="ECO:0000313" key="3">
    <source>
        <dbReference type="Proteomes" id="UP000286931"/>
    </source>
</evidence>
<feature type="region of interest" description="Disordered" evidence="1">
    <location>
        <begin position="228"/>
        <end position="256"/>
    </location>
</feature>
<feature type="region of interest" description="Disordered" evidence="1">
    <location>
        <begin position="91"/>
        <end position="176"/>
    </location>
</feature>
<dbReference type="Proteomes" id="UP000286931">
    <property type="component" value="Unassembled WGS sequence"/>
</dbReference>
<evidence type="ECO:0000256" key="1">
    <source>
        <dbReference type="SAM" id="MobiDB-lite"/>
    </source>
</evidence>
<evidence type="ECO:0000313" key="2">
    <source>
        <dbReference type="EMBL" id="GCD95541.1"/>
    </source>
</evidence>